<evidence type="ECO:0000313" key="8">
    <source>
        <dbReference type="EMBL" id="EPR78052.1"/>
    </source>
</evidence>
<dbReference type="GO" id="GO:0000139">
    <property type="term" value="C:Golgi membrane"/>
    <property type="evidence" value="ECO:0007669"/>
    <property type="project" value="UniProtKB-SubCell"/>
</dbReference>
<keyword evidence="6" id="KW-0636">Prenylation</keyword>
<proteinExistence type="inferred from homology"/>
<gene>
    <name evidence="8" type="ORF">SLOPH_1542</name>
</gene>
<dbReference type="CDD" id="cd01868">
    <property type="entry name" value="Rab11_like"/>
    <property type="match status" value="1"/>
</dbReference>
<dbReference type="AlphaFoldDB" id="S7W8I7"/>
<dbReference type="STRING" id="1358809.S7W8I7"/>
<evidence type="ECO:0000256" key="7">
    <source>
        <dbReference type="ARBA" id="ARBA00037794"/>
    </source>
</evidence>
<dbReference type="InParanoid" id="S7W8I7"/>
<dbReference type="GO" id="GO:0006887">
    <property type="term" value="P:exocytosis"/>
    <property type="evidence" value="ECO:0007669"/>
    <property type="project" value="UniProtKB-ARBA"/>
</dbReference>
<accession>S7W8I7</accession>
<comment type="similarity">
    <text evidence="1">Belongs to the small GTPase superfamily. Rab family.</text>
</comment>
<keyword evidence="4" id="KW-0472">Membrane</keyword>
<evidence type="ECO:0000313" key="9">
    <source>
        <dbReference type="Proteomes" id="UP000014978"/>
    </source>
</evidence>
<dbReference type="GO" id="GO:0003924">
    <property type="term" value="F:GTPase activity"/>
    <property type="evidence" value="ECO:0007669"/>
    <property type="project" value="InterPro"/>
</dbReference>
<evidence type="ECO:0000256" key="2">
    <source>
        <dbReference type="ARBA" id="ARBA00022741"/>
    </source>
</evidence>
<dbReference type="SMART" id="SM00175">
    <property type="entry name" value="RAB"/>
    <property type="match status" value="1"/>
</dbReference>
<dbReference type="VEuPathDB" id="MicrosporidiaDB:SLOPH_1542"/>
<dbReference type="InterPro" id="IPR027417">
    <property type="entry name" value="P-loop_NTPase"/>
</dbReference>
<dbReference type="PROSITE" id="PS51419">
    <property type="entry name" value="RAB"/>
    <property type="match status" value="1"/>
</dbReference>
<dbReference type="FunFam" id="3.40.50.300:FF:000067">
    <property type="entry name" value="ras-related protein RABA1f"/>
    <property type="match status" value="1"/>
</dbReference>
<dbReference type="HOGENOM" id="CLU_041217_23_0_1"/>
<dbReference type="Gene3D" id="3.40.50.300">
    <property type="entry name" value="P-loop containing nucleotide triphosphate hydrolases"/>
    <property type="match status" value="1"/>
</dbReference>
<dbReference type="SMART" id="SM00177">
    <property type="entry name" value="ARF"/>
    <property type="match status" value="1"/>
</dbReference>
<dbReference type="PROSITE" id="PS51420">
    <property type="entry name" value="RHO"/>
    <property type="match status" value="1"/>
</dbReference>
<dbReference type="SMART" id="SM00174">
    <property type="entry name" value="RHO"/>
    <property type="match status" value="1"/>
</dbReference>
<dbReference type="SMART" id="SM00173">
    <property type="entry name" value="RAS"/>
    <property type="match status" value="1"/>
</dbReference>
<dbReference type="SUPFAM" id="SSF52540">
    <property type="entry name" value="P-loop containing nucleoside triphosphate hydrolases"/>
    <property type="match status" value="1"/>
</dbReference>
<evidence type="ECO:0000256" key="1">
    <source>
        <dbReference type="ARBA" id="ARBA00006270"/>
    </source>
</evidence>
<dbReference type="OMA" id="KRACCIN"/>
<evidence type="ECO:0000256" key="4">
    <source>
        <dbReference type="ARBA" id="ARBA00023136"/>
    </source>
</evidence>
<name>S7W8I7_SPRLO</name>
<organism evidence="8 9">
    <name type="scientific">Spraguea lophii (strain 42_110)</name>
    <name type="common">Microsporidian parasite</name>
    <dbReference type="NCBI Taxonomy" id="1358809"/>
    <lineage>
        <taxon>Eukaryota</taxon>
        <taxon>Fungi</taxon>
        <taxon>Fungi incertae sedis</taxon>
        <taxon>Microsporidia</taxon>
        <taxon>Spragueidae</taxon>
        <taxon>Spraguea</taxon>
    </lineage>
</organism>
<dbReference type="OrthoDB" id="9989112at2759"/>
<dbReference type="InterPro" id="IPR005225">
    <property type="entry name" value="Small_GTP-bd"/>
</dbReference>
<dbReference type="Pfam" id="PF00071">
    <property type="entry name" value="Ras"/>
    <property type="match status" value="1"/>
</dbReference>
<dbReference type="PANTHER" id="PTHR47979">
    <property type="entry name" value="DRAB11-RELATED"/>
    <property type="match status" value="1"/>
</dbReference>
<comment type="subcellular location">
    <subcellularLocation>
        <location evidence="7">Golgi apparatus membrane</location>
        <topology evidence="7">Lipid-anchor</topology>
    </subcellularLocation>
</comment>
<dbReference type="FunCoup" id="S7W8I7">
    <property type="interactions" value="189"/>
</dbReference>
<dbReference type="Proteomes" id="UP000014978">
    <property type="component" value="Unassembled WGS sequence"/>
</dbReference>
<sequence length="209" mass="23955">MRAHEHYDYLFKVVLIGDSSVGKTNLLSQLTRNEFSKDTKTTIGVEFATKTFNFEENIVKAQIWDTAGQERYRAITTAYYRGTLGAMVVYDITKKRSFNNCFEQWLTQLKLYSPENITIMLVGNKSDLEEEREISQSIAEDKAVKNDLSFFETSALTGDNVNAAFEALVRKVYERNKVILGNKSKIPENLQKSEPVKIVKKKKKKNICC</sequence>
<dbReference type="GO" id="GO:0005525">
    <property type="term" value="F:GTP binding"/>
    <property type="evidence" value="ECO:0007669"/>
    <property type="project" value="UniProtKB-KW"/>
</dbReference>
<evidence type="ECO:0000256" key="5">
    <source>
        <dbReference type="ARBA" id="ARBA00023288"/>
    </source>
</evidence>
<dbReference type="PRINTS" id="PR00449">
    <property type="entry name" value="RASTRNSFRMNG"/>
</dbReference>
<evidence type="ECO:0000256" key="6">
    <source>
        <dbReference type="ARBA" id="ARBA00023289"/>
    </source>
</evidence>
<keyword evidence="2" id="KW-0547">Nucleotide-binding</keyword>
<dbReference type="InterPro" id="IPR050209">
    <property type="entry name" value="Rab_GTPases_membrane_traffic"/>
</dbReference>
<protein>
    <submittedName>
        <fullName evidence="8">RAS-related GTP-binding protein Rab11</fullName>
    </submittedName>
</protein>
<dbReference type="InterPro" id="IPR001806">
    <property type="entry name" value="Small_GTPase"/>
</dbReference>
<dbReference type="NCBIfam" id="TIGR00231">
    <property type="entry name" value="small_GTP"/>
    <property type="match status" value="1"/>
</dbReference>
<keyword evidence="9" id="KW-1185">Reference proteome</keyword>
<keyword evidence="3" id="KW-0342">GTP-binding</keyword>
<dbReference type="PROSITE" id="PS51421">
    <property type="entry name" value="RAS"/>
    <property type="match status" value="1"/>
</dbReference>
<comment type="caution">
    <text evidence="8">The sequence shown here is derived from an EMBL/GenBank/DDBJ whole genome shotgun (WGS) entry which is preliminary data.</text>
</comment>
<keyword evidence="5" id="KW-0449">Lipoprotein</keyword>
<dbReference type="PROSITE" id="PS51417">
    <property type="entry name" value="ARF"/>
    <property type="match status" value="1"/>
</dbReference>
<dbReference type="SMART" id="SM00176">
    <property type="entry name" value="RAN"/>
    <property type="match status" value="1"/>
</dbReference>
<evidence type="ECO:0000256" key="3">
    <source>
        <dbReference type="ARBA" id="ARBA00023134"/>
    </source>
</evidence>
<dbReference type="EMBL" id="ATCN01001069">
    <property type="protein sequence ID" value="EPR78052.1"/>
    <property type="molecule type" value="Genomic_DNA"/>
</dbReference>
<dbReference type="GO" id="GO:0016197">
    <property type="term" value="P:endosomal transport"/>
    <property type="evidence" value="ECO:0007669"/>
    <property type="project" value="UniProtKB-ARBA"/>
</dbReference>
<reference evidence="9" key="1">
    <citation type="journal article" date="2013" name="PLoS Genet.">
        <title>The genome of Spraguea lophii and the basis of host-microsporidian interactions.</title>
        <authorList>
            <person name="Campbell S.E."/>
            <person name="Williams T.A."/>
            <person name="Yousuf A."/>
            <person name="Soanes D.M."/>
            <person name="Paszkiewicz K.H."/>
            <person name="Williams B.A.P."/>
        </authorList>
    </citation>
    <scope>NUCLEOTIDE SEQUENCE [LARGE SCALE GENOMIC DNA]</scope>
    <source>
        <strain evidence="9">42_110</strain>
    </source>
</reference>